<sequence length="190" mass="20790">MTGPFLYFPHDRLSPAELSAARLDGHVVELGEGYIPADAVETAEMRAASLSVLCDGRFAACLWSAAWVYGALATAPARHSLVRAVEHRVGNVIGRRAIFHDWPVRADQVIRLGGVLVVRRDKTMADLARRLAHPVDAVRARAAVEAMAEAFGVAEGIRWMRDQQRLPGRADAVAALLRIGERYGQDDVTR</sequence>
<accession>A0AAU0MJG8</accession>
<dbReference type="RefSeq" id="WP_330171874.1">
    <property type="nucleotide sequence ID" value="NZ_CP137080.1"/>
</dbReference>
<protein>
    <recommendedName>
        <fullName evidence="3">AbiEi antitoxin C-terminal domain-containing protein</fullName>
    </recommendedName>
</protein>
<evidence type="ECO:0008006" key="3">
    <source>
        <dbReference type="Google" id="ProtNLM"/>
    </source>
</evidence>
<dbReference type="Proteomes" id="UP001329313">
    <property type="component" value="Chromosome"/>
</dbReference>
<reference evidence="1 2" key="1">
    <citation type="submission" date="2023-10" db="EMBL/GenBank/DDBJ databases">
        <title>Y20.</title>
        <authorList>
            <person name="Zhang G."/>
            <person name="Ding Y."/>
        </authorList>
    </citation>
    <scope>NUCLEOTIDE SEQUENCE [LARGE SCALE GENOMIC DNA]</scope>
    <source>
        <strain evidence="1 2">Y20</strain>
    </source>
</reference>
<evidence type="ECO:0000313" key="2">
    <source>
        <dbReference type="Proteomes" id="UP001329313"/>
    </source>
</evidence>
<name>A0AAU0MJG8_9MICO</name>
<gene>
    <name evidence="1" type="ORF">RYJ27_06375</name>
</gene>
<dbReference type="KEGG" id="mliy:RYJ27_06375"/>
<proteinExistence type="predicted"/>
<keyword evidence="2" id="KW-1185">Reference proteome</keyword>
<dbReference type="EMBL" id="CP137080">
    <property type="protein sequence ID" value="WOQ70806.1"/>
    <property type="molecule type" value="Genomic_DNA"/>
</dbReference>
<organism evidence="1 2">
    <name type="scientific">Microbacterium limosum</name>
    <dbReference type="NCBI Taxonomy" id="3079935"/>
    <lineage>
        <taxon>Bacteria</taxon>
        <taxon>Bacillati</taxon>
        <taxon>Actinomycetota</taxon>
        <taxon>Actinomycetes</taxon>
        <taxon>Micrococcales</taxon>
        <taxon>Microbacteriaceae</taxon>
        <taxon>Microbacterium</taxon>
    </lineage>
</organism>
<dbReference type="AlphaFoldDB" id="A0AAU0MJG8"/>
<evidence type="ECO:0000313" key="1">
    <source>
        <dbReference type="EMBL" id="WOQ70806.1"/>
    </source>
</evidence>